<dbReference type="PANTHER" id="PTHR42776">
    <property type="entry name" value="SERINE PEPTIDASE S9 FAMILY MEMBER"/>
    <property type="match status" value="1"/>
</dbReference>
<accession>A0A402DPV2</accession>
<organism evidence="4 5">
    <name type="scientific">Cellulomonas biazotea</name>
    <dbReference type="NCBI Taxonomy" id="1709"/>
    <lineage>
        <taxon>Bacteria</taxon>
        <taxon>Bacillati</taxon>
        <taxon>Actinomycetota</taxon>
        <taxon>Actinomycetes</taxon>
        <taxon>Micrococcales</taxon>
        <taxon>Cellulomonadaceae</taxon>
        <taxon>Cellulomonas</taxon>
    </lineage>
</organism>
<proteinExistence type="predicted"/>
<dbReference type="InterPro" id="IPR011042">
    <property type="entry name" value="6-blade_b-propeller_TolB-like"/>
</dbReference>
<protein>
    <submittedName>
        <fullName evidence="4">Dipeptidyl aminopeptidase</fullName>
    </submittedName>
</protein>
<feature type="domain" description="Peptidase S9 prolyl oligopeptidase catalytic" evidence="3">
    <location>
        <begin position="486"/>
        <end position="693"/>
    </location>
</feature>
<sequence>MIPDDVSLLRVPGTPAVLPDGSAAIVSVTRPDPASDEYVGHLWRVPLDGATAPRPLTRGHRDTAPDVSPDGRWVAFCRAEPKGKPQIYVVETSGGEPVRLTDAPLGASSPRFSPDGRTIAYLARVPEDGRYVAGGDPAAEAPRHITSLQYRGDGLGFGRDRPQHLFVVDVPAADALGGDLPSSAQVTEGDLDVRDPRWLPSGDALVAVVARHAAREEDLRRDAVLVPLASAPVGRAALVPVTDADQGSTLAVGAVLPSADGSTVWLLASDVGATGRDFVAAHVGLYRTVVPAFDAAADGATPVAPARLTDVDGVDLVTSVLAETADGPLVGVQHRGAVHLARVDADGTLVTLLGGAAVVSGAAVPPGAAADADSHARRAVVVAASPGSSGDVLTVPLGPSTASPGALTGSDLDGAGVATRTDLSADLRATGRVRLPSELTATAPDGYPVHGWLVTPDPDRFGAGPHPTILMIHGGPHAQYTHALFDEVQVLAEAGYAVVLGNPRGSAGYGRAHGAAIRGAFGTVDADDVLALLDAALALPGTDATRVGVMGGSYGGYLTAWLTTRTDRFAAAVVERGFLDPVSFVGSSDIGWYFGLEYLGDVADDAGRRAVAAQSPMAHVGSVRTPTLVIHSEQDWRCPVEQGQRWFVELRRRGVEAELLLFPGEGHELTRSGRPRHRVQRFEHVLAWWGRHLPVVQG</sequence>
<dbReference type="Gene3D" id="2.120.10.30">
    <property type="entry name" value="TolB, C-terminal domain"/>
    <property type="match status" value="1"/>
</dbReference>
<dbReference type="InterPro" id="IPR011659">
    <property type="entry name" value="WD40"/>
</dbReference>
<evidence type="ECO:0000256" key="1">
    <source>
        <dbReference type="ARBA" id="ARBA00022801"/>
    </source>
</evidence>
<keyword evidence="4" id="KW-0031">Aminopeptidase</keyword>
<dbReference type="RefSeq" id="WP_130780774.1">
    <property type="nucleotide sequence ID" value="NZ_BIMR01000078.1"/>
</dbReference>
<dbReference type="InterPro" id="IPR029058">
    <property type="entry name" value="AB_hydrolase_fold"/>
</dbReference>
<name>A0A402DPV2_9CELL</name>
<dbReference type="InterPro" id="IPR001375">
    <property type="entry name" value="Peptidase_S9_cat"/>
</dbReference>
<dbReference type="Pfam" id="PF07676">
    <property type="entry name" value="PD40"/>
    <property type="match status" value="2"/>
</dbReference>
<dbReference type="Pfam" id="PF00326">
    <property type="entry name" value="Peptidase_S9"/>
    <property type="match status" value="1"/>
</dbReference>
<dbReference type="SUPFAM" id="SSF82171">
    <property type="entry name" value="DPP6 N-terminal domain-like"/>
    <property type="match status" value="1"/>
</dbReference>
<keyword evidence="4" id="KW-0645">Protease</keyword>
<dbReference type="GO" id="GO:0004252">
    <property type="term" value="F:serine-type endopeptidase activity"/>
    <property type="evidence" value="ECO:0007669"/>
    <property type="project" value="TreeGrafter"/>
</dbReference>
<keyword evidence="2" id="KW-0720">Serine protease</keyword>
<evidence type="ECO:0000313" key="5">
    <source>
        <dbReference type="Proteomes" id="UP000289954"/>
    </source>
</evidence>
<reference evidence="4 5" key="1">
    <citation type="submission" date="2019-01" db="EMBL/GenBank/DDBJ databases">
        <title>Draft genome sequence of Cellulomonas takizawaensis strain TKZ-21.</title>
        <authorList>
            <person name="Yamamura H."/>
            <person name="Hayashi T."/>
            <person name="Hamada M."/>
            <person name="Serisawa Y."/>
            <person name="Matsuyama K."/>
            <person name="Nakagawa Y."/>
            <person name="Otoguro M."/>
            <person name="Yanagida F."/>
            <person name="Hayakawa M."/>
        </authorList>
    </citation>
    <scope>NUCLEOTIDE SEQUENCE [LARGE SCALE GENOMIC DNA]</scope>
    <source>
        <strain evidence="4 5">NBRC12680</strain>
    </source>
</reference>
<evidence type="ECO:0000313" key="4">
    <source>
        <dbReference type="EMBL" id="GCE76172.1"/>
    </source>
</evidence>
<keyword evidence="5" id="KW-1185">Reference proteome</keyword>
<dbReference type="Proteomes" id="UP000289954">
    <property type="component" value="Unassembled WGS sequence"/>
</dbReference>
<dbReference type="GO" id="GO:0006508">
    <property type="term" value="P:proteolysis"/>
    <property type="evidence" value="ECO:0007669"/>
    <property type="project" value="InterPro"/>
</dbReference>
<dbReference type="SUPFAM" id="SSF53474">
    <property type="entry name" value="alpha/beta-Hydrolases"/>
    <property type="match status" value="1"/>
</dbReference>
<comment type="caution">
    <text evidence="4">The sequence shown here is derived from an EMBL/GenBank/DDBJ whole genome shotgun (WGS) entry which is preliminary data.</text>
</comment>
<dbReference type="PANTHER" id="PTHR42776:SF27">
    <property type="entry name" value="DIPEPTIDYL PEPTIDASE FAMILY MEMBER 6"/>
    <property type="match status" value="1"/>
</dbReference>
<dbReference type="OrthoDB" id="262125at2"/>
<dbReference type="GO" id="GO:0004177">
    <property type="term" value="F:aminopeptidase activity"/>
    <property type="evidence" value="ECO:0007669"/>
    <property type="project" value="UniProtKB-KW"/>
</dbReference>
<keyword evidence="1" id="KW-0378">Hydrolase</keyword>
<gene>
    <name evidence="4" type="ORF">CBZ_12280</name>
</gene>
<dbReference type="Gene3D" id="3.40.50.1820">
    <property type="entry name" value="alpha/beta hydrolase"/>
    <property type="match status" value="1"/>
</dbReference>
<evidence type="ECO:0000259" key="3">
    <source>
        <dbReference type="Pfam" id="PF00326"/>
    </source>
</evidence>
<dbReference type="AlphaFoldDB" id="A0A402DPV2"/>
<dbReference type="EMBL" id="BIMR01000078">
    <property type="protein sequence ID" value="GCE76172.1"/>
    <property type="molecule type" value="Genomic_DNA"/>
</dbReference>
<evidence type="ECO:0000256" key="2">
    <source>
        <dbReference type="ARBA" id="ARBA00022825"/>
    </source>
</evidence>